<dbReference type="Gene3D" id="3.30.710.10">
    <property type="entry name" value="Potassium Channel Kv1.1, Chain A"/>
    <property type="match status" value="1"/>
</dbReference>
<dbReference type="Gene3D" id="1.25.40.420">
    <property type="match status" value="1"/>
</dbReference>
<reference evidence="6" key="3">
    <citation type="submission" date="2015-04" db="UniProtKB">
        <authorList>
            <consortium name="EnsemblPlants"/>
        </authorList>
    </citation>
    <scope>IDENTIFICATION</scope>
</reference>
<feature type="domain" description="MATH" evidence="5">
    <location>
        <begin position="333"/>
        <end position="391"/>
    </location>
</feature>
<evidence type="ECO:0000313" key="6">
    <source>
        <dbReference type="EnsemblPlants" id="LPERR10G07620.1"/>
    </source>
</evidence>
<dbReference type="InterPro" id="IPR056423">
    <property type="entry name" value="BACK_BPM_SPOP"/>
</dbReference>
<dbReference type="Pfam" id="PF24570">
    <property type="entry name" value="BACK_BPM_SPOP"/>
    <property type="match status" value="1"/>
</dbReference>
<evidence type="ECO:0000256" key="2">
    <source>
        <dbReference type="ARBA" id="ARBA00010846"/>
    </source>
</evidence>
<comment type="pathway">
    <text evidence="1">Protein modification; protein ubiquitination.</text>
</comment>
<feature type="domain" description="MATH" evidence="5">
    <location>
        <begin position="20"/>
        <end position="153"/>
    </location>
</feature>
<dbReference type="SMART" id="SM00061">
    <property type="entry name" value="MATH"/>
    <property type="match status" value="3"/>
</dbReference>
<dbReference type="Pfam" id="PF00651">
    <property type="entry name" value="BTB"/>
    <property type="match status" value="1"/>
</dbReference>
<accession>A0A0D9XJV7</accession>
<dbReference type="Pfam" id="PF22486">
    <property type="entry name" value="MATH_2"/>
    <property type="match status" value="3"/>
</dbReference>
<name>A0A0D9XJV7_9ORYZ</name>
<comment type="similarity">
    <text evidence="2">Belongs to the Tdpoz family.</text>
</comment>
<evidence type="ECO:0000256" key="3">
    <source>
        <dbReference type="SAM" id="MobiDB-lite"/>
    </source>
</evidence>
<evidence type="ECO:0000256" key="1">
    <source>
        <dbReference type="ARBA" id="ARBA00004906"/>
    </source>
</evidence>
<dbReference type="PROSITE" id="PS50144">
    <property type="entry name" value="MATH"/>
    <property type="match status" value="3"/>
</dbReference>
<dbReference type="SUPFAM" id="SSF54695">
    <property type="entry name" value="POZ domain"/>
    <property type="match status" value="1"/>
</dbReference>
<dbReference type="Gramene" id="LPERR10G07620.1">
    <property type="protein sequence ID" value="LPERR10G07620.1"/>
    <property type="gene ID" value="LPERR10G07620"/>
</dbReference>
<keyword evidence="7" id="KW-1185">Reference proteome</keyword>
<dbReference type="PANTHER" id="PTHR26379:SF187">
    <property type="entry name" value="OS07G0655300 PROTEIN"/>
    <property type="match status" value="1"/>
</dbReference>
<evidence type="ECO:0008006" key="8">
    <source>
        <dbReference type="Google" id="ProtNLM"/>
    </source>
</evidence>
<proteinExistence type="inferred from homology"/>
<feature type="domain" description="MATH" evidence="5">
    <location>
        <begin position="451"/>
        <end position="583"/>
    </location>
</feature>
<sequence length="609" mass="66918">MSSVGFPSRSSSAIAIGTVRGYHLLKIDGYSRTKKKLSSGEFTSSCSFRVGGYPWHIRYFPNGSTYDKAEFISFFVVLEPDDGKIEHEITVDVRLSLLDHAGDPVPGFVRTGTAELQISSRSSVIECSKFIDRKELENSDYLTNDQFTVRCDITILGEPSATTNPPVVDVAVPPPELQRDMEALLLSEEGTDVTFEVGGESFVAHRCVLAARSSGGALRPHEGEHRYNMERLKLICEDKLCKGIDVSSVATTLALAEQHHCSSLKKACMDFLYSPGNLKAVEATDGFDHLAKSCPLILREMPATCWPASAGRRGKPSRTASAPSSSIVADTASGSHYLMVDGFARTKSLPAGERLRSRPFTVGGHHWYFYFHPNGDGAEGTEAAGYISVYLALDEDVVSKPVRASFQFSVGAENRSPWFFLVRTKKKKTKLSPSMANHPGTASGIVADKVTGYHLLKINGYSCTKATPNGTSITSDQFTPAGHDWCIKYYPNGDSADSADYISLHLLLDEVANSSTKRVNVPVLFKFSFADTVTKLPCFTSTEVTIFGHSTSWDWCHPKFIKREDFENSDHLRDNFFTIRCDIIVIGEMLIEQTAKITVATMSPCPRLT</sequence>
<dbReference type="PROSITE" id="PS50097">
    <property type="entry name" value="BTB"/>
    <property type="match status" value="1"/>
</dbReference>
<dbReference type="InterPro" id="IPR045005">
    <property type="entry name" value="BPM1-6"/>
</dbReference>
<reference evidence="7" key="2">
    <citation type="submission" date="2013-12" db="EMBL/GenBank/DDBJ databases">
        <authorList>
            <person name="Yu Y."/>
            <person name="Lee S."/>
            <person name="de Baynast K."/>
            <person name="Wissotski M."/>
            <person name="Liu L."/>
            <person name="Talag J."/>
            <person name="Goicoechea J."/>
            <person name="Angelova A."/>
            <person name="Jetty R."/>
            <person name="Kudrna D."/>
            <person name="Golser W."/>
            <person name="Rivera L."/>
            <person name="Zhang J."/>
            <person name="Wing R."/>
        </authorList>
    </citation>
    <scope>NUCLEOTIDE SEQUENCE</scope>
</reference>
<dbReference type="EnsemblPlants" id="LPERR10G07620.1">
    <property type="protein sequence ID" value="LPERR10G07620.1"/>
    <property type="gene ID" value="LPERR10G07620"/>
</dbReference>
<organism evidence="6 7">
    <name type="scientific">Leersia perrieri</name>
    <dbReference type="NCBI Taxonomy" id="77586"/>
    <lineage>
        <taxon>Eukaryota</taxon>
        <taxon>Viridiplantae</taxon>
        <taxon>Streptophyta</taxon>
        <taxon>Embryophyta</taxon>
        <taxon>Tracheophyta</taxon>
        <taxon>Spermatophyta</taxon>
        <taxon>Magnoliopsida</taxon>
        <taxon>Liliopsida</taxon>
        <taxon>Poales</taxon>
        <taxon>Poaceae</taxon>
        <taxon>BOP clade</taxon>
        <taxon>Oryzoideae</taxon>
        <taxon>Oryzeae</taxon>
        <taxon>Oryzinae</taxon>
        <taxon>Leersia</taxon>
    </lineage>
</organism>
<dbReference type="PANTHER" id="PTHR26379">
    <property type="entry name" value="BTB/POZ AND MATH DOMAIN-CONTAINING PROTEIN 1"/>
    <property type="match status" value="1"/>
</dbReference>
<dbReference type="InterPro" id="IPR008974">
    <property type="entry name" value="TRAF-like"/>
</dbReference>
<dbReference type="STRING" id="77586.A0A0D9XJV7"/>
<feature type="domain" description="BTB" evidence="4">
    <location>
        <begin position="191"/>
        <end position="214"/>
    </location>
</feature>
<dbReference type="GO" id="GO:0016567">
    <property type="term" value="P:protein ubiquitination"/>
    <property type="evidence" value="ECO:0007669"/>
    <property type="project" value="InterPro"/>
</dbReference>
<dbReference type="InterPro" id="IPR002083">
    <property type="entry name" value="MATH/TRAF_dom"/>
</dbReference>
<evidence type="ECO:0000259" key="5">
    <source>
        <dbReference type="PROSITE" id="PS50144"/>
    </source>
</evidence>
<dbReference type="InterPro" id="IPR011333">
    <property type="entry name" value="SKP1/BTB/POZ_sf"/>
</dbReference>
<evidence type="ECO:0000259" key="4">
    <source>
        <dbReference type="PROSITE" id="PS50097"/>
    </source>
</evidence>
<dbReference type="CDD" id="cd00121">
    <property type="entry name" value="MATH"/>
    <property type="match status" value="3"/>
</dbReference>
<dbReference type="InterPro" id="IPR000210">
    <property type="entry name" value="BTB/POZ_dom"/>
</dbReference>
<dbReference type="eggNOG" id="KOG1987">
    <property type="taxonomic scope" value="Eukaryota"/>
</dbReference>
<dbReference type="AlphaFoldDB" id="A0A0D9XJV7"/>
<dbReference type="Gene3D" id="2.60.210.10">
    <property type="entry name" value="Apoptosis, Tumor Necrosis Factor Receptor Associated Protein 2, Chain A"/>
    <property type="match status" value="3"/>
</dbReference>
<evidence type="ECO:0000313" key="7">
    <source>
        <dbReference type="Proteomes" id="UP000032180"/>
    </source>
</evidence>
<dbReference type="Proteomes" id="UP000032180">
    <property type="component" value="Chromosome 10"/>
</dbReference>
<protein>
    <recommendedName>
        <fullName evidence="8">MATH domain-containing protein</fullName>
    </recommendedName>
</protein>
<feature type="region of interest" description="Disordered" evidence="3">
    <location>
        <begin position="308"/>
        <end position="327"/>
    </location>
</feature>
<reference evidence="6 7" key="1">
    <citation type="submission" date="2012-08" db="EMBL/GenBank/DDBJ databases">
        <title>Oryza genome evolution.</title>
        <authorList>
            <person name="Wing R.A."/>
        </authorList>
    </citation>
    <scope>NUCLEOTIDE SEQUENCE</scope>
</reference>
<dbReference type="SUPFAM" id="SSF49599">
    <property type="entry name" value="TRAF domain-like"/>
    <property type="match status" value="3"/>
</dbReference>
<feature type="compositionally biased region" description="Polar residues" evidence="3">
    <location>
        <begin position="318"/>
        <end position="327"/>
    </location>
</feature>
<dbReference type="HOGENOM" id="CLU_448622_0_0_1"/>